<feature type="region of interest" description="Disordered" evidence="1">
    <location>
        <begin position="1"/>
        <end position="24"/>
    </location>
</feature>
<dbReference type="Proteomes" id="UP000249451">
    <property type="component" value="Unassembled WGS sequence"/>
</dbReference>
<accession>A0A2W5AZG2</accession>
<dbReference type="PANTHER" id="PTHR11609:SF5">
    <property type="entry name" value="PHOSPHORIBOSYLAMINOIMIDAZOLE CARBOXYLASE"/>
    <property type="match status" value="1"/>
</dbReference>
<feature type="non-terminal residue" evidence="3">
    <location>
        <position position="115"/>
    </location>
</feature>
<proteinExistence type="predicted"/>
<evidence type="ECO:0000259" key="2">
    <source>
        <dbReference type="Pfam" id="PF22660"/>
    </source>
</evidence>
<evidence type="ECO:0000313" key="4">
    <source>
        <dbReference type="Proteomes" id="UP000249451"/>
    </source>
</evidence>
<organism evidence="3 4">
    <name type="scientific">Corynebacterium urealyticum</name>
    <dbReference type="NCBI Taxonomy" id="43771"/>
    <lineage>
        <taxon>Bacteria</taxon>
        <taxon>Bacillati</taxon>
        <taxon>Actinomycetota</taxon>
        <taxon>Actinomycetes</taxon>
        <taxon>Mycobacteriales</taxon>
        <taxon>Corynebacteriaceae</taxon>
        <taxon>Corynebacterium</taxon>
    </lineage>
</organism>
<gene>
    <name evidence="3" type="ORF">DI609_09190</name>
</gene>
<dbReference type="AlphaFoldDB" id="A0A2W5AZG2"/>
<reference evidence="3 4" key="1">
    <citation type="submission" date="2017-11" db="EMBL/GenBank/DDBJ databases">
        <title>Infants hospitalized years apart are colonized by the same room-sourced microbial strains.</title>
        <authorList>
            <person name="Brooks B."/>
            <person name="Olm M.R."/>
            <person name="Firek B.A."/>
            <person name="Baker R."/>
            <person name="Thomas B.C."/>
            <person name="Morowitz M.J."/>
            <person name="Banfield J.F."/>
        </authorList>
    </citation>
    <scope>NUCLEOTIDE SEQUENCE [LARGE SCALE GENOMIC DNA]</scope>
    <source>
        <strain evidence="3">S2_012_000_R3_87</strain>
    </source>
</reference>
<sequence>MIGRVKDSAHSSAPSASDSNAEASMTRAADWSIARAAAHAPGAPLVTIIGDGQLARMMQQEAVELGLSARVLAGSAAASAAQVTADVVLGDYTNKAHVLEVSTDADAVTFDHEHV</sequence>
<dbReference type="InterPro" id="IPR016185">
    <property type="entry name" value="PreATP-grasp_dom_sf"/>
</dbReference>
<feature type="domain" description="PurT/PurK-like preATP-grasp" evidence="2">
    <location>
        <begin position="46"/>
        <end position="115"/>
    </location>
</feature>
<evidence type="ECO:0000313" key="3">
    <source>
        <dbReference type="EMBL" id="PZO99043.1"/>
    </source>
</evidence>
<dbReference type="Gene3D" id="3.40.50.20">
    <property type="match status" value="1"/>
</dbReference>
<dbReference type="SUPFAM" id="SSF52440">
    <property type="entry name" value="PreATP-grasp domain"/>
    <property type="match status" value="1"/>
</dbReference>
<comment type="caution">
    <text evidence="3">The sequence shown here is derived from an EMBL/GenBank/DDBJ whole genome shotgun (WGS) entry which is preliminary data.</text>
</comment>
<dbReference type="Pfam" id="PF22660">
    <property type="entry name" value="RS_preATP-grasp-like"/>
    <property type="match status" value="1"/>
</dbReference>
<dbReference type="EMBL" id="QFNY01000232">
    <property type="protein sequence ID" value="PZO99043.1"/>
    <property type="molecule type" value="Genomic_DNA"/>
</dbReference>
<protein>
    <submittedName>
        <fullName evidence="3">5-(Carboxyamino)imidazole ribonucleotide synthase</fullName>
    </submittedName>
</protein>
<feature type="compositionally biased region" description="Low complexity" evidence="1">
    <location>
        <begin position="10"/>
        <end position="24"/>
    </location>
</feature>
<name>A0A2W5AZG2_9CORY</name>
<evidence type="ECO:0000256" key="1">
    <source>
        <dbReference type="SAM" id="MobiDB-lite"/>
    </source>
</evidence>
<dbReference type="GO" id="GO:0005829">
    <property type="term" value="C:cytosol"/>
    <property type="evidence" value="ECO:0007669"/>
    <property type="project" value="TreeGrafter"/>
</dbReference>
<dbReference type="InterPro" id="IPR054350">
    <property type="entry name" value="PurT/PurK_preATP-grasp"/>
</dbReference>
<dbReference type="PANTHER" id="PTHR11609">
    <property type="entry name" value="PURINE BIOSYNTHESIS PROTEIN 6/7, PUR6/7"/>
    <property type="match status" value="1"/>
</dbReference>